<dbReference type="Gene3D" id="3.40.50.1110">
    <property type="entry name" value="SGNH hydrolase"/>
    <property type="match status" value="1"/>
</dbReference>
<sequence length="183" mass="20367">MYLGLPLLDPYLKADGSFKNGVNFAFAGAMMVPSRMVSISLSLELRRLTFLSLQLGALLFHLSTLYPSAIRLTCFDNTLIPFVQLHLEVIRLGAKKIVVPGTFPLGCLPANLVLLPPNDAKDDQGCSRSLNNLSIFFNDLLKKALFSLRLEFPLANIVYADYYNAFETLLRNGPALGENYLFF</sequence>
<protein>
    <recommendedName>
        <fullName evidence="4">GDSL esterase/lipase</fullName>
    </recommendedName>
</protein>
<dbReference type="EMBL" id="JBJUIK010000002">
    <property type="protein sequence ID" value="KAL3534562.1"/>
    <property type="molecule type" value="Genomic_DNA"/>
</dbReference>
<evidence type="ECO:0000313" key="2">
    <source>
        <dbReference type="EMBL" id="KAL3534562.1"/>
    </source>
</evidence>
<dbReference type="AlphaFoldDB" id="A0ABD3ATM4"/>
<proteinExistence type="inferred from homology"/>
<evidence type="ECO:0000313" key="3">
    <source>
        <dbReference type="Proteomes" id="UP001630127"/>
    </source>
</evidence>
<keyword evidence="3" id="KW-1185">Reference proteome</keyword>
<reference evidence="2 3" key="1">
    <citation type="submission" date="2024-11" db="EMBL/GenBank/DDBJ databases">
        <title>A near-complete genome assembly of Cinchona calisaya.</title>
        <authorList>
            <person name="Lian D.C."/>
            <person name="Zhao X.W."/>
            <person name="Wei L."/>
        </authorList>
    </citation>
    <scope>NUCLEOTIDE SEQUENCE [LARGE SCALE GENOMIC DNA]</scope>
    <source>
        <tissue evidence="2">Nenye</tissue>
    </source>
</reference>
<dbReference type="PANTHER" id="PTHR22835:SF517">
    <property type="entry name" value="GDSL-LIKE LIPASE_ACYLHYDROLASE FAMILY PROTEIN, EXPRESSED"/>
    <property type="match status" value="1"/>
</dbReference>
<comment type="caution">
    <text evidence="2">The sequence shown here is derived from an EMBL/GenBank/DDBJ whole genome shotgun (WGS) entry which is preliminary data.</text>
</comment>
<organism evidence="2 3">
    <name type="scientific">Cinchona calisaya</name>
    <dbReference type="NCBI Taxonomy" id="153742"/>
    <lineage>
        <taxon>Eukaryota</taxon>
        <taxon>Viridiplantae</taxon>
        <taxon>Streptophyta</taxon>
        <taxon>Embryophyta</taxon>
        <taxon>Tracheophyta</taxon>
        <taxon>Spermatophyta</taxon>
        <taxon>Magnoliopsida</taxon>
        <taxon>eudicotyledons</taxon>
        <taxon>Gunneridae</taxon>
        <taxon>Pentapetalae</taxon>
        <taxon>asterids</taxon>
        <taxon>lamiids</taxon>
        <taxon>Gentianales</taxon>
        <taxon>Rubiaceae</taxon>
        <taxon>Cinchonoideae</taxon>
        <taxon>Cinchoneae</taxon>
        <taxon>Cinchona</taxon>
    </lineage>
</organism>
<gene>
    <name evidence="2" type="ORF">ACH5RR_003023</name>
</gene>
<dbReference type="InterPro" id="IPR036514">
    <property type="entry name" value="SGNH_hydro_sf"/>
</dbReference>
<evidence type="ECO:0000256" key="1">
    <source>
        <dbReference type="ARBA" id="ARBA00008668"/>
    </source>
</evidence>
<dbReference type="PANTHER" id="PTHR22835">
    <property type="entry name" value="ZINC FINGER FYVE DOMAIN CONTAINING PROTEIN"/>
    <property type="match status" value="1"/>
</dbReference>
<dbReference type="Proteomes" id="UP001630127">
    <property type="component" value="Unassembled WGS sequence"/>
</dbReference>
<accession>A0ABD3ATM4</accession>
<comment type="similarity">
    <text evidence="1">Belongs to the 'GDSL' lipolytic enzyme family.</text>
</comment>
<name>A0ABD3ATM4_9GENT</name>
<evidence type="ECO:0008006" key="4">
    <source>
        <dbReference type="Google" id="ProtNLM"/>
    </source>
</evidence>